<protein>
    <submittedName>
        <fullName evidence="1">Uncharacterized protein</fullName>
    </submittedName>
</protein>
<dbReference type="EMBL" id="LR746272">
    <property type="protein sequence ID" value="CAA7401263.1"/>
    <property type="molecule type" value="Genomic_DNA"/>
</dbReference>
<keyword evidence="2" id="KW-1185">Reference proteome</keyword>
<dbReference type="PANTHER" id="PTHR34537:SF1">
    <property type="entry name" value="OS08G0459300 PROTEIN"/>
    <property type="match status" value="1"/>
</dbReference>
<dbReference type="OrthoDB" id="742600at2759"/>
<dbReference type="AlphaFoldDB" id="A0A7I8KTU0"/>
<gene>
    <name evidence="1" type="ORF">SI8410_09011941</name>
</gene>
<organism evidence="1 2">
    <name type="scientific">Spirodela intermedia</name>
    <name type="common">Intermediate duckweed</name>
    <dbReference type="NCBI Taxonomy" id="51605"/>
    <lineage>
        <taxon>Eukaryota</taxon>
        <taxon>Viridiplantae</taxon>
        <taxon>Streptophyta</taxon>
        <taxon>Embryophyta</taxon>
        <taxon>Tracheophyta</taxon>
        <taxon>Spermatophyta</taxon>
        <taxon>Magnoliopsida</taxon>
        <taxon>Liliopsida</taxon>
        <taxon>Araceae</taxon>
        <taxon>Lemnoideae</taxon>
        <taxon>Spirodela</taxon>
    </lineage>
</organism>
<evidence type="ECO:0000313" key="2">
    <source>
        <dbReference type="Proteomes" id="UP000663760"/>
    </source>
</evidence>
<dbReference type="PANTHER" id="PTHR34537">
    <property type="entry name" value="OS08G0459300 PROTEIN"/>
    <property type="match status" value="1"/>
</dbReference>
<evidence type="ECO:0000313" key="1">
    <source>
        <dbReference type="EMBL" id="CAA7401263.1"/>
    </source>
</evidence>
<reference evidence="1" key="1">
    <citation type="submission" date="2020-02" db="EMBL/GenBank/DDBJ databases">
        <authorList>
            <person name="Scholz U."/>
            <person name="Mascher M."/>
            <person name="Fiebig A."/>
        </authorList>
    </citation>
    <scope>NUCLEOTIDE SEQUENCE</scope>
</reference>
<accession>A0A7I8KTU0</accession>
<name>A0A7I8KTU0_SPIIN</name>
<dbReference type="Proteomes" id="UP000663760">
    <property type="component" value="Chromosome 9"/>
</dbReference>
<sequence>MRLTASALDKNCFPAHSSFPSLLSLLKPETMSNPADDLVAAINSNRSAHKSSVLIANPGLGCLALQYIKAYEGQCGDVGASGKKPANSNFADTFAPACGVVASTLAPLTGRLLGCQTNYVTPSQAFSDILIHNSGSLEILYSKNHTQVGAAVSGTDGGSPYFWCILFSGGKSNATFVLDDGAPKTVRPGCFSGANDDCSGAAAALGRLRLWSLLLPGIMVALFYSLGL</sequence>
<proteinExistence type="predicted"/>